<accession>A0A8H6KVK9</accession>
<evidence type="ECO:0000256" key="1">
    <source>
        <dbReference type="SAM" id="MobiDB-lite"/>
    </source>
</evidence>
<keyword evidence="3" id="KW-1185">Reference proteome</keyword>
<reference evidence="2" key="1">
    <citation type="journal article" date="2020" name="Phytopathology">
        <title>Genome Sequence Resources of Colletotrichum truncatum, C. plurivorum, C. musicola, and C. sojae: Four Species Pathogenic to Soybean (Glycine max).</title>
        <authorList>
            <person name="Rogerio F."/>
            <person name="Boufleur T.R."/>
            <person name="Ciampi-Guillardi M."/>
            <person name="Sukno S.A."/>
            <person name="Thon M.R."/>
            <person name="Massola Junior N.S."/>
            <person name="Baroncelli R."/>
        </authorList>
    </citation>
    <scope>NUCLEOTIDE SEQUENCE</scope>
    <source>
        <strain evidence="2">LFN00145</strain>
    </source>
</reference>
<evidence type="ECO:0000313" key="3">
    <source>
        <dbReference type="Proteomes" id="UP000654918"/>
    </source>
</evidence>
<organism evidence="2 3">
    <name type="scientific">Colletotrichum plurivorum</name>
    <dbReference type="NCBI Taxonomy" id="2175906"/>
    <lineage>
        <taxon>Eukaryota</taxon>
        <taxon>Fungi</taxon>
        <taxon>Dikarya</taxon>
        <taxon>Ascomycota</taxon>
        <taxon>Pezizomycotina</taxon>
        <taxon>Sordariomycetes</taxon>
        <taxon>Hypocreomycetidae</taxon>
        <taxon>Glomerellales</taxon>
        <taxon>Glomerellaceae</taxon>
        <taxon>Colletotrichum</taxon>
        <taxon>Colletotrichum orchidearum species complex</taxon>
    </lineage>
</organism>
<protein>
    <submittedName>
        <fullName evidence="2">Uncharacterized protein</fullName>
    </submittedName>
</protein>
<comment type="caution">
    <text evidence="2">The sequence shown here is derived from an EMBL/GenBank/DDBJ whole genome shotgun (WGS) entry which is preliminary data.</text>
</comment>
<feature type="compositionally biased region" description="Basic residues" evidence="1">
    <location>
        <begin position="107"/>
        <end position="116"/>
    </location>
</feature>
<evidence type="ECO:0000313" key="2">
    <source>
        <dbReference type="EMBL" id="KAF6838071.1"/>
    </source>
</evidence>
<gene>
    <name evidence="2" type="ORF">CPLU01_02679</name>
</gene>
<feature type="region of interest" description="Disordered" evidence="1">
    <location>
        <begin position="97"/>
        <end position="116"/>
    </location>
</feature>
<dbReference type="Proteomes" id="UP000654918">
    <property type="component" value="Unassembled WGS sequence"/>
</dbReference>
<dbReference type="AlphaFoldDB" id="A0A8H6KVK9"/>
<proteinExistence type="predicted"/>
<name>A0A8H6KVK9_9PEZI</name>
<dbReference type="EMBL" id="WIGO01000021">
    <property type="protein sequence ID" value="KAF6838071.1"/>
    <property type="molecule type" value="Genomic_DNA"/>
</dbReference>
<sequence>MAEREQQAKASPAQKQGREQRQFVCNVWYTEGFVRSDGGQSASVSTTMSSYRGTCPGWHVGSWNATGNDGYGNGVPALTRTAVQLRAFGDVIDVTPPFHSDLQDRVPRRRERRALR</sequence>